<evidence type="ECO:0000313" key="10">
    <source>
        <dbReference type="EMBL" id="GFM92769.1"/>
    </source>
</evidence>
<evidence type="ECO:0000256" key="1">
    <source>
        <dbReference type="ARBA" id="ARBA00004429"/>
    </source>
</evidence>
<evidence type="ECO:0000313" key="13">
    <source>
        <dbReference type="Proteomes" id="UP000614982"/>
    </source>
</evidence>
<evidence type="ECO:0000256" key="4">
    <source>
        <dbReference type="ARBA" id="ARBA00022692"/>
    </source>
</evidence>
<evidence type="ECO:0000313" key="12">
    <source>
        <dbReference type="Proteomes" id="UP000278332"/>
    </source>
</evidence>
<keyword evidence="13" id="KW-1185">Reference proteome</keyword>
<dbReference type="Proteomes" id="UP000614982">
    <property type="component" value="Unassembled WGS sequence"/>
</dbReference>
<proteinExistence type="inferred from homology"/>
<comment type="subcellular location">
    <subcellularLocation>
        <location evidence="1">Cell inner membrane</location>
        <topology evidence="1">Multi-pass membrane protein</topology>
    </subcellularLocation>
</comment>
<feature type="domain" description="ABC transporter" evidence="9">
    <location>
        <begin position="22"/>
        <end position="251"/>
    </location>
</feature>
<evidence type="ECO:0000256" key="2">
    <source>
        <dbReference type="ARBA" id="ARBA00022448"/>
    </source>
</evidence>
<reference evidence="10 13" key="2">
    <citation type="submission" date="2020-05" db="EMBL/GenBank/DDBJ databases">
        <title>Genetic diversity of Pseudomonas cichorii.</title>
        <authorList>
            <person name="Tani S."/>
            <person name="Yagi H."/>
            <person name="Hashimoto S."/>
            <person name="Iiyama K."/>
            <person name="Furuya N."/>
        </authorList>
    </citation>
    <scope>NUCLEOTIDE SEQUENCE [LARGE SCALE GENOMIC DNA]</scope>
    <source>
        <strain evidence="10 13">LMG 2162</strain>
    </source>
</reference>
<evidence type="ECO:0000259" key="9">
    <source>
        <dbReference type="PROSITE" id="PS50893"/>
    </source>
</evidence>
<dbReference type="InterPro" id="IPR027417">
    <property type="entry name" value="P-loop_NTPase"/>
</dbReference>
<evidence type="ECO:0000313" key="11">
    <source>
        <dbReference type="EMBL" id="RMR50102.1"/>
    </source>
</evidence>
<dbReference type="GO" id="GO:0016887">
    <property type="term" value="F:ATP hydrolysis activity"/>
    <property type="evidence" value="ECO:0007669"/>
    <property type="project" value="InterPro"/>
</dbReference>
<keyword evidence="3" id="KW-1003">Cell membrane</keyword>
<dbReference type="CDD" id="cd03255">
    <property type="entry name" value="ABC_MJ0796_LolCDE_FtsE"/>
    <property type="match status" value="1"/>
</dbReference>
<dbReference type="GO" id="GO:0005886">
    <property type="term" value="C:plasma membrane"/>
    <property type="evidence" value="ECO:0007669"/>
    <property type="project" value="UniProtKB-SubCell"/>
</dbReference>
<dbReference type="InterPro" id="IPR003439">
    <property type="entry name" value="ABC_transporter-like_ATP-bd"/>
</dbReference>
<name>A0A3M4VGI6_PSECI</name>
<keyword evidence="5" id="KW-0547">Nucleotide-binding</keyword>
<keyword evidence="6 11" id="KW-0067">ATP-binding</keyword>
<keyword evidence="2" id="KW-0813">Transport</keyword>
<evidence type="ECO:0000256" key="8">
    <source>
        <dbReference type="ARBA" id="ARBA00038388"/>
    </source>
</evidence>
<gene>
    <name evidence="11" type="ORF">ALP84_01494</name>
    <name evidence="10" type="ORF">PSCICP_27410</name>
</gene>
<accession>A0A3M4VGI6</accession>
<dbReference type="GO" id="GO:0005524">
    <property type="term" value="F:ATP binding"/>
    <property type="evidence" value="ECO:0007669"/>
    <property type="project" value="UniProtKB-KW"/>
</dbReference>
<dbReference type="PROSITE" id="PS00211">
    <property type="entry name" value="ABC_TRANSPORTER_1"/>
    <property type="match status" value="1"/>
</dbReference>
<dbReference type="InterPro" id="IPR003593">
    <property type="entry name" value="AAA+_ATPase"/>
</dbReference>
<dbReference type="Pfam" id="PF00005">
    <property type="entry name" value="ABC_tran"/>
    <property type="match status" value="1"/>
</dbReference>
<dbReference type="EMBL" id="RBRY01000180">
    <property type="protein sequence ID" value="RMR50102.1"/>
    <property type="molecule type" value="Genomic_DNA"/>
</dbReference>
<dbReference type="SMART" id="SM00382">
    <property type="entry name" value="AAA"/>
    <property type="match status" value="1"/>
</dbReference>
<dbReference type="OrthoDB" id="9783924at2"/>
<dbReference type="SUPFAM" id="SSF52540">
    <property type="entry name" value="P-loop containing nucleoside triphosphate hydrolases"/>
    <property type="match status" value="1"/>
</dbReference>
<protein>
    <submittedName>
        <fullName evidence="11">ABC transporter ATP-binding protein</fullName>
    </submittedName>
</protein>
<keyword evidence="4" id="KW-0812">Transmembrane</keyword>
<dbReference type="EMBL" id="BLWA01000006">
    <property type="protein sequence ID" value="GFM92769.1"/>
    <property type="molecule type" value="Genomic_DNA"/>
</dbReference>
<dbReference type="GO" id="GO:0022857">
    <property type="term" value="F:transmembrane transporter activity"/>
    <property type="evidence" value="ECO:0007669"/>
    <property type="project" value="TreeGrafter"/>
</dbReference>
<evidence type="ECO:0000256" key="7">
    <source>
        <dbReference type="ARBA" id="ARBA00023136"/>
    </source>
</evidence>
<dbReference type="PANTHER" id="PTHR24220">
    <property type="entry name" value="IMPORT ATP-BINDING PROTEIN"/>
    <property type="match status" value="1"/>
</dbReference>
<dbReference type="GO" id="GO:1902495">
    <property type="term" value="C:transmembrane transporter complex"/>
    <property type="evidence" value="ECO:0007669"/>
    <property type="project" value="UniProtKB-ARBA"/>
</dbReference>
<keyword evidence="7" id="KW-0472">Membrane</keyword>
<dbReference type="FunFam" id="3.40.50.300:FF:000032">
    <property type="entry name" value="Export ABC transporter ATP-binding protein"/>
    <property type="match status" value="1"/>
</dbReference>
<dbReference type="PANTHER" id="PTHR24220:SF86">
    <property type="entry name" value="ABC TRANSPORTER ABCH.1"/>
    <property type="match status" value="1"/>
</dbReference>
<evidence type="ECO:0000256" key="5">
    <source>
        <dbReference type="ARBA" id="ARBA00022741"/>
    </source>
</evidence>
<sequence>MEGHVTQEQCTSATPLPCTNLIQLDRICHSYQAGAVSHSVLHDVSLTIERGQSCAIVGSSGSGKSTLLNILGLLDRPTAGGLFLDGLDMGDASAPLRAKVRNQLIGFVFQSFNLLPRLNALDNVALPLLYRGYSRHAARVAAQREIERVGLADRAHHRPAELSGGQRQRVAIARALVGQPALILADEPTGNLDSATAAEILSLLLSLNREQGVTLIVVTHDNALARHMQRCLHVRDGCLEERVAPVGIAHV</sequence>
<dbReference type="Gene3D" id="3.40.50.300">
    <property type="entry name" value="P-loop containing nucleotide triphosphate hydrolases"/>
    <property type="match status" value="1"/>
</dbReference>
<comment type="caution">
    <text evidence="11">The sequence shown here is derived from an EMBL/GenBank/DDBJ whole genome shotgun (WGS) entry which is preliminary data.</text>
</comment>
<organism evidence="11 12">
    <name type="scientific">Pseudomonas cichorii</name>
    <dbReference type="NCBI Taxonomy" id="36746"/>
    <lineage>
        <taxon>Bacteria</taxon>
        <taxon>Pseudomonadati</taxon>
        <taxon>Pseudomonadota</taxon>
        <taxon>Gammaproteobacteria</taxon>
        <taxon>Pseudomonadales</taxon>
        <taxon>Pseudomonadaceae</taxon>
        <taxon>Pseudomonas</taxon>
    </lineage>
</organism>
<reference evidence="11 12" key="1">
    <citation type="submission" date="2018-08" db="EMBL/GenBank/DDBJ databases">
        <title>Recombination of ecologically and evolutionarily significant loci maintains genetic cohesion in the Pseudomonas syringae species complex.</title>
        <authorList>
            <person name="Dillon M."/>
            <person name="Thakur S."/>
            <person name="Almeida R.N.D."/>
            <person name="Weir B.S."/>
            <person name="Guttman D.S."/>
        </authorList>
    </citation>
    <scope>NUCLEOTIDE SEQUENCE [LARGE SCALE GENOMIC DNA]</scope>
    <source>
        <strain evidence="11 12">ICMP 6917</strain>
    </source>
</reference>
<dbReference type="PROSITE" id="PS50893">
    <property type="entry name" value="ABC_TRANSPORTER_2"/>
    <property type="match status" value="1"/>
</dbReference>
<dbReference type="InterPro" id="IPR017911">
    <property type="entry name" value="MacB-like_ATP-bd"/>
</dbReference>
<dbReference type="InterPro" id="IPR017871">
    <property type="entry name" value="ABC_transporter-like_CS"/>
</dbReference>
<dbReference type="InterPro" id="IPR015854">
    <property type="entry name" value="ABC_transpr_LolD-like"/>
</dbReference>
<dbReference type="Proteomes" id="UP000278332">
    <property type="component" value="Unassembled WGS sequence"/>
</dbReference>
<evidence type="ECO:0000256" key="3">
    <source>
        <dbReference type="ARBA" id="ARBA00022475"/>
    </source>
</evidence>
<comment type="similarity">
    <text evidence="8">Belongs to the ABC transporter superfamily. Macrolide exporter (TC 3.A.1.122) family.</text>
</comment>
<dbReference type="AlphaFoldDB" id="A0A3M4VGI6"/>
<evidence type="ECO:0000256" key="6">
    <source>
        <dbReference type="ARBA" id="ARBA00022840"/>
    </source>
</evidence>